<gene>
    <name evidence="1" type="ORF">PC115_g15204</name>
</gene>
<proteinExistence type="predicted"/>
<comment type="caution">
    <text evidence="1">The sequence shown here is derived from an EMBL/GenBank/DDBJ whole genome shotgun (WGS) entry which is preliminary data.</text>
</comment>
<organism evidence="1 2">
    <name type="scientific">Phytophthora cactorum</name>
    <dbReference type="NCBI Taxonomy" id="29920"/>
    <lineage>
        <taxon>Eukaryota</taxon>
        <taxon>Sar</taxon>
        <taxon>Stramenopiles</taxon>
        <taxon>Oomycota</taxon>
        <taxon>Peronosporomycetes</taxon>
        <taxon>Peronosporales</taxon>
        <taxon>Peronosporaceae</taxon>
        <taxon>Phytophthora</taxon>
    </lineage>
</organism>
<evidence type="ECO:0000313" key="1">
    <source>
        <dbReference type="EMBL" id="KAG2903791.1"/>
    </source>
</evidence>
<protein>
    <submittedName>
        <fullName evidence="1">Uncharacterized protein</fullName>
    </submittedName>
</protein>
<dbReference type="Proteomes" id="UP000774804">
    <property type="component" value="Unassembled WGS sequence"/>
</dbReference>
<name>A0A8T1BKF5_9STRA</name>
<reference evidence="1" key="1">
    <citation type="submission" date="2018-10" db="EMBL/GenBank/DDBJ databases">
        <title>Effector identification in a new, highly contiguous assembly of the strawberry crown rot pathogen Phytophthora cactorum.</title>
        <authorList>
            <person name="Armitage A.D."/>
            <person name="Nellist C.F."/>
            <person name="Bates H."/>
            <person name="Vickerstaff R.J."/>
            <person name="Harrison R.J."/>
        </authorList>
    </citation>
    <scope>NUCLEOTIDE SEQUENCE</scope>
    <source>
        <strain evidence="1">4032</strain>
    </source>
</reference>
<dbReference type="AlphaFoldDB" id="A0A8T1BKF5"/>
<sequence length="76" mass="8271">MLSLRVSVKSAWSVEYLPRRKAALIQGGGVTLNATRDRYYAGDNRSQLNEWNGIPSELEGVVQLAVLQALLGAPTT</sequence>
<dbReference type="EMBL" id="RCMI01000610">
    <property type="protein sequence ID" value="KAG2903791.1"/>
    <property type="molecule type" value="Genomic_DNA"/>
</dbReference>
<evidence type="ECO:0000313" key="2">
    <source>
        <dbReference type="Proteomes" id="UP000774804"/>
    </source>
</evidence>
<accession>A0A8T1BKF5</accession>